<dbReference type="InterPro" id="IPR036866">
    <property type="entry name" value="RibonucZ/Hydroxyglut_hydro"/>
</dbReference>
<evidence type="ECO:0000313" key="4">
    <source>
        <dbReference type="Proteomes" id="UP000199340"/>
    </source>
</evidence>
<dbReference type="SUPFAM" id="SSF56281">
    <property type="entry name" value="Metallo-hydrolase/oxidoreductase"/>
    <property type="match status" value="1"/>
</dbReference>
<dbReference type="Gene3D" id="1.10.10.10">
    <property type="entry name" value="Winged helix-like DNA-binding domain superfamily/Winged helix DNA-binding domain"/>
    <property type="match status" value="1"/>
</dbReference>
<dbReference type="AlphaFoldDB" id="A0A1G8KVY6"/>
<feature type="domain" description="Metallo-beta-lactamase" evidence="2">
    <location>
        <begin position="42"/>
        <end position="260"/>
    </location>
</feature>
<dbReference type="InterPro" id="IPR050855">
    <property type="entry name" value="NDM-1-like"/>
</dbReference>
<accession>A0A1G8KVY6</accession>
<comment type="similarity">
    <text evidence="1">Belongs to the metallo-beta-lactamase superfamily. Class-B beta-lactamase family.</text>
</comment>
<keyword evidence="4" id="KW-1185">Reference proteome</keyword>
<dbReference type="PANTHER" id="PTHR42951:SF4">
    <property type="entry name" value="ACYL-COENZYME A THIOESTERASE MBLAC2"/>
    <property type="match status" value="1"/>
</dbReference>
<dbReference type="STRING" id="490829.SAMN05421850_10361"/>
<dbReference type="EMBL" id="FNEB01000003">
    <property type="protein sequence ID" value="SDI47552.1"/>
    <property type="molecule type" value="Genomic_DNA"/>
</dbReference>
<dbReference type="InterPro" id="IPR048933">
    <property type="entry name" value="B_lactamase-like_C"/>
</dbReference>
<evidence type="ECO:0000256" key="1">
    <source>
        <dbReference type="ARBA" id="ARBA00005250"/>
    </source>
</evidence>
<proteinExistence type="inferred from homology"/>
<organism evidence="3 4">
    <name type="scientific">Lutimaribacter saemankumensis</name>
    <dbReference type="NCBI Taxonomy" id="490829"/>
    <lineage>
        <taxon>Bacteria</taxon>
        <taxon>Pseudomonadati</taxon>
        <taxon>Pseudomonadota</taxon>
        <taxon>Alphaproteobacteria</taxon>
        <taxon>Rhodobacterales</taxon>
        <taxon>Roseobacteraceae</taxon>
        <taxon>Lutimaribacter</taxon>
    </lineage>
</organism>
<name>A0A1G8KVY6_9RHOB</name>
<sequence length="349" mass="39079">MMDGAAHGIRYPWDRAPEPGEAIEVAEGVLWVRLPLPMKLDHVNVYALDEGDHWTVVDSGVKSRKSIAIWEDILARVLGGKPVGRVILTHYHPDHVGMVGWLMERFGAENWTTRTTYAMARMLMLDVEDTPSPQAQQFWRDAGMSPEMYEKRLAERPFNLSDLSHMLPTGFVRLQQGDSLHAGGRDWDVHIGNGHAPEHLTLWSRDDSLVIAGDQILPSISPNIGVYPAEPMADPLAEWLESCERLAPLAREDHLVLGGHKLPFTGLPLRMHQLAENHHGALERLRDHLATPRVAGDCFAPLFKRSIDAGTYGLALSETVAHLNHLLHKGDVTRHRRTGDGAWLWQRVG</sequence>
<gene>
    <name evidence="3" type="ORF">SAMN05421850_10361</name>
</gene>
<dbReference type="InterPro" id="IPR036388">
    <property type="entry name" value="WH-like_DNA-bd_sf"/>
</dbReference>
<dbReference type="Gene3D" id="3.60.15.10">
    <property type="entry name" value="Ribonuclease Z/Hydroxyacylglutathione hydrolase-like"/>
    <property type="match status" value="1"/>
</dbReference>
<dbReference type="Pfam" id="PF21221">
    <property type="entry name" value="B_lactamase-like_C"/>
    <property type="match status" value="1"/>
</dbReference>
<reference evidence="3 4" key="1">
    <citation type="submission" date="2016-10" db="EMBL/GenBank/DDBJ databases">
        <authorList>
            <person name="de Groot N.N."/>
        </authorList>
    </citation>
    <scope>NUCLEOTIDE SEQUENCE [LARGE SCALE GENOMIC DNA]</scope>
    <source>
        <strain evidence="3 4">DSM 28010</strain>
    </source>
</reference>
<dbReference type="GO" id="GO:0017001">
    <property type="term" value="P:antibiotic catabolic process"/>
    <property type="evidence" value="ECO:0007669"/>
    <property type="project" value="UniProtKB-ARBA"/>
</dbReference>
<evidence type="ECO:0000313" key="3">
    <source>
        <dbReference type="EMBL" id="SDI47552.1"/>
    </source>
</evidence>
<dbReference type="Pfam" id="PF00753">
    <property type="entry name" value="Lactamase_B"/>
    <property type="match status" value="1"/>
</dbReference>
<evidence type="ECO:0000259" key="2">
    <source>
        <dbReference type="SMART" id="SM00849"/>
    </source>
</evidence>
<dbReference type="InterPro" id="IPR001279">
    <property type="entry name" value="Metallo-B-lactamas"/>
</dbReference>
<protein>
    <submittedName>
        <fullName evidence="3">Glyoxylase, beta-lactamase superfamily II</fullName>
    </submittedName>
</protein>
<dbReference type="SMART" id="SM00849">
    <property type="entry name" value="Lactamase_B"/>
    <property type="match status" value="1"/>
</dbReference>
<dbReference type="PANTHER" id="PTHR42951">
    <property type="entry name" value="METALLO-BETA-LACTAMASE DOMAIN-CONTAINING"/>
    <property type="match status" value="1"/>
</dbReference>
<dbReference type="Proteomes" id="UP000199340">
    <property type="component" value="Unassembled WGS sequence"/>
</dbReference>